<dbReference type="InterPro" id="IPR000719">
    <property type="entry name" value="Prot_kinase_dom"/>
</dbReference>
<dbReference type="PANTHER" id="PTHR47976:SF118">
    <property type="entry name" value="RECEPTOR-LIKE SERINE_THREONINE-PROTEIN KINASE"/>
    <property type="match status" value="1"/>
</dbReference>
<dbReference type="GO" id="GO:0016020">
    <property type="term" value="C:membrane"/>
    <property type="evidence" value="ECO:0007669"/>
    <property type="project" value="UniProtKB-SubCell"/>
</dbReference>
<keyword evidence="13" id="KW-0675">Receptor</keyword>
<dbReference type="FunFam" id="3.30.200.20:FF:000059">
    <property type="entry name" value="S-receptor-like serine/threonine-protein kinase"/>
    <property type="match status" value="1"/>
</dbReference>
<evidence type="ECO:0000256" key="10">
    <source>
        <dbReference type="ARBA" id="ARBA00022989"/>
    </source>
</evidence>
<dbReference type="Gramene" id="CDP01426">
    <property type="protein sequence ID" value="CDP01426"/>
    <property type="gene ID" value="GSCOC_T00036471001"/>
</dbReference>
<dbReference type="InterPro" id="IPR024171">
    <property type="entry name" value="SRK-like_kinase"/>
</dbReference>
<evidence type="ECO:0000256" key="7">
    <source>
        <dbReference type="ARBA" id="ARBA00022741"/>
    </source>
</evidence>
<evidence type="ECO:0000256" key="15">
    <source>
        <dbReference type="ARBA" id="ARBA00047899"/>
    </source>
</evidence>
<dbReference type="InterPro" id="IPR001480">
    <property type="entry name" value="Bulb-type_lectin_dom"/>
</dbReference>
<evidence type="ECO:0000259" key="20">
    <source>
        <dbReference type="PROSITE" id="PS50011"/>
    </source>
</evidence>
<dbReference type="InterPro" id="IPR001245">
    <property type="entry name" value="Ser-Thr/Tyr_kinase_cat_dom"/>
</dbReference>
<dbReference type="Pfam" id="PF07714">
    <property type="entry name" value="PK_Tyr_Ser-Thr"/>
    <property type="match status" value="1"/>
</dbReference>
<dbReference type="SUPFAM" id="SSF56112">
    <property type="entry name" value="Protein kinase-like (PK-like)"/>
    <property type="match status" value="1"/>
</dbReference>
<evidence type="ECO:0000256" key="5">
    <source>
        <dbReference type="ARBA" id="ARBA00022692"/>
    </source>
</evidence>
<dbReference type="GO" id="GO:0106310">
    <property type="term" value="F:protein serine kinase activity"/>
    <property type="evidence" value="ECO:0007669"/>
    <property type="project" value="RHEA"/>
</dbReference>
<dbReference type="InterPro" id="IPR000858">
    <property type="entry name" value="S_locus_glycoprot_dom"/>
</dbReference>
<evidence type="ECO:0000256" key="6">
    <source>
        <dbReference type="ARBA" id="ARBA00022729"/>
    </source>
</evidence>
<dbReference type="OMA" id="HEECEPC"/>
<comment type="subcellular location">
    <subcellularLocation>
        <location evidence="1">Membrane</location>
        <topology evidence="1">Single-pass type I membrane protein</topology>
    </subcellularLocation>
</comment>
<protein>
    <recommendedName>
        <fullName evidence="17">Receptor-like serine/threonine-protein kinase</fullName>
        <ecNumber evidence="17">2.7.11.1</ecNumber>
    </recommendedName>
</protein>
<dbReference type="SMART" id="SM00108">
    <property type="entry name" value="B_lectin"/>
    <property type="match status" value="1"/>
</dbReference>
<dbReference type="Gene3D" id="2.90.10.10">
    <property type="entry name" value="Bulb-type lectin domain"/>
    <property type="match status" value="1"/>
</dbReference>
<dbReference type="GO" id="GO:0004674">
    <property type="term" value="F:protein serine/threonine kinase activity"/>
    <property type="evidence" value="ECO:0007669"/>
    <property type="project" value="UniProtKB-KW"/>
</dbReference>
<gene>
    <name evidence="22" type="ORF">GSCOC_T00036471001</name>
</gene>
<dbReference type="InterPro" id="IPR011009">
    <property type="entry name" value="Kinase-like_dom_sf"/>
</dbReference>
<evidence type="ECO:0000259" key="21">
    <source>
        <dbReference type="PROSITE" id="PS50927"/>
    </source>
</evidence>
<dbReference type="PROSITE" id="PS50011">
    <property type="entry name" value="PROTEIN_KINASE_DOM"/>
    <property type="match status" value="1"/>
</dbReference>
<organism evidence="22 23">
    <name type="scientific">Coffea canephora</name>
    <name type="common">Robusta coffee</name>
    <dbReference type="NCBI Taxonomy" id="49390"/>
    <lineage>
        <taxon>Eukaryota</taxon>
        <taxon>Viridiplantae</taxon>
        <taxon>Streptophyta</taxon>
        <taxon>Embryophyta</taxon>
        <taxon>Tracheophyta</taxon>
        <taxon>Spermatophyta</taxon>
        <taxon>Magnoliopsida</taxon>
        <taxon>eudicotyledons</taxon>
        <taxon>Gunneridae</taxon>
        <taxon>Pentapetalae</taxon>
        <taxon>asterids</taxon>
        <taxon>lamiids</taxon>
        <taxon>Gentianales</taxon>
        <taxon>Rubiaceae</taxon>
        <taxon>Ixoroideae</taxon>
        <taxon>Gardenieae complex</taxon>
        <taxon>Bertiereae - Coffeeae clade</taxon>
        <taxon>Coffeeae</taxon>
        <taxon>Coffea</taxon>
    </lineage>
</organism>
<dbReference type="InterPro" id="IPR036426">
    <property type="entry name" value="Bulb-type_lectin_dom_sf"/>
</dbReference>
<proteinExistence type="inferred from homology"/>
<dbReference type="Gene3D" id="3.30.200.20">
    <property type="entry name" value="Phosphorylase Kinase, domain 1"/>
    <property type="match status" value="1"/>
</dbReference>
<dbReference type="PhylomeDB" id="A0A068TYT1"/>
<keyword evidence="10 18" id="KW-1133">Transmembrane helix</keyword>
<dbReference type="PIRSF" id="PIRSF000641">
    <property type="entry name" value="SRK"/>
    <property type="match status" value="1"/>
</dbReference>
<dbReference type="STRING" id="49390.A0A068TYT1"/>
<dbReference type="GO" id="GO:0005524">
    <property type="term" value="F:ATP binding"/>
    <property type="evidence" value="ECO:0007669"/>
    <property type="project" value="UniProtKB-KW"/>
</dbReference>
<evidence type="ECO:0000256" key="13">
    <source>
        <dbReference type="ARBA" id="ARBA00023170"/>
    </source>
</evidence>
<dbReference type="EC" id="2.7.11.1" evidence="17"/>
<keyword evidence="9 17" id="KW-0067">ATP-binding</keyword>
<dbReference type="GO" id="GO:0048544">
    <property type="term" value="P:recognition of pollen"/>
    <property type="evidence" value="ECO:0007669"/>
    <property type="project" value="InterPro"/>
</dbReference>
<dbReference type="Proteomes" id="UP000295252">
    <property type="component" value="Chromosome IX"/>
</dbReference>
<feature type="domain" description="Bulb-type lectin" evidence="21">
    <location>
        <begin position="26"/>
        <end position="148"/>
    </location>
</feature>
<evidence type="ECO:0000256" key="18">
    <source>
        <dbReference type="SAM" id="Phobius"/>
    </source>
</evidence>
<dbReference type="Gene3D" id="1.10.510.10">
    <property type="entry name" value="Transferase(Phosphotransferase) domain 1"/>
    <property type="match status" value="1"/>
</dbReference>
<keyword evidence="3" id="KW-0245">EGF-like domain</keyword>
<comment type="catalytic activity">
    <reaction evidence="15 17">
        <text>L-threonyl-[protein] + ATP = O-phospho-L-threonyl-[protein] + ADP + H(+)</text>
        <dbReference type="Rhea" id="RHEA:46608"/>
        <dbReference type="Rhea" id="RHEA-COMP:11060"/>
        <dbReference type="Rhea" id="RHEA-COMP:11605"/>
        <dbReference type="ChEBI" id="CHEBI:15378"/>
        <dbReference type="ChEBI" id="CHEBI:30013"/>
        <dbReference type="ChEBI" id="CHEBI:30616"/>
        <dbReference type="ChEBI" id="CHEBI:61977"/>
        <dbReference type="ChEBI" id="CHEBI:456216"/>
        <dbReference type="EC" id="2.7.11.1"/>
    </reaction>
</comment>
<dbReference type="PANTHER" id="PTHR47976">
    <property type="entry name" value="G-TYPE LECTIN S-RECEPTOR-LIKE SERINE/THREONINE-PROTEIN KINASE SD2-5"/>
    <property type="match status" value="1"/>
</dbReference>
<dbReference type="AlphaFoldDB" id="A0A068TYT1"/>
<feature type="chain" id="PRO_5001657445" description="Receptor-like serine/threonine-protein kinase" evidence="19">
    <location>
        <begin position="23"/>
        <end position="769"/>
    </location>
</feature>
<evidence type="ECO:0000256" key="4">
    <source>
        <dbReference type="ARBA" id="ARBA00022679"/>
    </source>
</evidence>
<evidence type="ECO:0000313" key="23">
    <source>
        <dbReference type="Proteomes" id="UP000295252"/>
    </source>
</evidence>
<keyword evidence="11 18" id="KW-0472">Membrane</keyword>
<evidence type="ECO:0000256" key="9">
    <source>
        <dbReference type="ARBA" id="ARBA00022840"/>
    </source>
</evidence>
<keyword evidence="12" id="KW-1015">Disulfide bond</keyword>
<evidence type="ECO:0000256" key="19">
    <source>
        <dbReference type="SAM" id="SignalP"/>
    </source>
</evidence>
<keyword evidence="4 17" id="KW-0808">Transferase</keyword>
<evidence type="ECO:0000256" key="17">
    <source>
        <dbReference type="PIRNR" id="PIRNR000641"/>
    </source>
</evidence>
<keyword evidence="6 19" id="KW-0732">Signal</keyword>
<evidence type="ECO:0000256" key="14">
    <source>
        <dbReference type="ARBA" id="ARBA00023180"/>
    </source>
</evidence>
<accession>A0A068TYT1</accession>
<name>A0A068TYT1_COFCA</name>
<dbReference type="Pfam" id="PF01453">
    <property type="entry name" value="B_lectin"/>
    <property type="match status" value="1"/>
</dbReference>
<keyword evidence="2 17" id="KW-0723">Serine/threonine-protein kinase</keyword>
<feature type="signal peptide" evidence="19">
    <location>
        <begin position="1"/>
        <end position="22"/>
    </location>
</feature>
<dbReference type="InterPro" id="IPR051343">
    <property type="entry name" value="G-type_lectin_kinases/EP1-like"/>
</dbReference>
<evidence type="ECO:0000256" key="3">
    <source>
        <dbReference type="ARBA" id="ARBA00022536"/>
    </source>
</evidence>
<evidence type="ECO:0000256" key="11">
    <source>
        <dbReference type="ARBA" id="ARBA00023136"/>
    </source>
</evidence>
<reference evidence="23" key="1">
    <citation type="journal article" date="2014" name="Science">
        <title>The coffee genome provides insight into the convergent evolution of caffeine biosynthesis.</title>
        <authorList>
            <person name="Denoeud F."/>
            <person name="Carretero-Paulet L."/>
            <person name="Dereeper A."/>
            <person name="Droc G."/>
            <person name="Guyot R."/>
            <person name="Pietrella M."/>
            <person name="Zheng C."/>
            <person name="Alberti A."/>
            <person name="Anthony F."/>
            <person name="Aprea G."/>
            <person name="Aury J.M."/>
            <person name="Bento P."/>
            <person name="Bernard M."/>
            <person name="Bocs S."/>
            <person name="Campa C."/>
            <person name="Cenci A."/>
            <person name="Combes M.C."/>
            <person name="Crouzillat D."/>
            <person name="Da Silva C."/>
            <person name="Daddiego L."/>
            <person name="De Bellis F."/>
            <person name="Dussert S."/>
            <person name="Garsmeur O."/>
            <person name="Gayraud T."/>
            <person name="Guignon V."/>
            <person name="Jahn K."/>
            <person name="Jamilloux V."/>
            <person name="Joet T."/>
            <person name="Labadie K."/>
            <person name="Lan T."/>
            <person name="Leclercq J."/>
            <person name="Lepelley M."/>
            <person name="Leroy T."/>
            <person name="Li L.T."/>
            <person name="Librado P."/>
            <person name="Lopez L."/>
            <person name="Munoz A."/>
            <person name="Noel B."/>
            <person name="Pallavicini A."/>
            <person name="Perrotta G."/>
            <person name="Poncet V."/>
            <person name="Pot D."/>
            <person name="Priyono X."/>
            <person name="Rigoreau M."/>
            <person name="Rouard M."/>
            <person name="Rozas J."/>
            <person name="Tranchant-Dubreuil C."/>
            <person name="VanBuren R."/>
            <person name="Zhang Q."/>
            <person name="Andrade A.C."/>
            <person name="Argout X."/>
            <person name="Bertrand B."/>
            <person name="de Kochko A."/>
            <person name="Graziosi G."/>
            <person name="Henry R.J."/>
            <person name="Jayarama X."/>
            <person name="Ming R."/>
            <person name="Nagai C."/>
            <person name="Rounsley S."/>
            <person name="Sankoff D."/>
            <person name="Giuliano G."/>
            <person name="Albert V.A."/>
            <person name="Wincker P."/>
            <person name="Lashermes P."/>
        </authorList>
    </citation>
    <scope>NUCLEOTIDE SEQUENCE [LARGE SCALE GENOMIC DNA]</scope>
    <source>
        <strain evidence="23">cv. DH200-94</strain>
    </source>
</reference>
<evidence type="ECO:0000256" key="2">
    <source>
        <dbReference type="ARBA" id="ARBA00022527"/>
    </source>
</evidence>
<feature type="domain" description="Protein kinase" evidence="20">
    <location>
        <begin position="488"/>
        <end position="760"/>
    </location>
</feature>
<evidence type="ECO:0000256" key="1">
    <source>
        <dbReference type="ARBA" id="ARBA00004479"/>
    </source>
</evidence>
<keyword evidence="7 17" id="KW-0547">Nucleotide-binding</keyword>
<keyword evidence="8 17" id="KW-0418">Kinase</keyword>
<sequence>MANLFVILVIFCLLHSLVAVKAQLLSQNISIGTKLFPNSYPSSWLSPSGLFGFGFYPKGNGYAVGIWLIGTPTNTTVWTANRDDPPISSNAYLWFTRQGWLLTTPDTQKKINAEFEDQLSPAVSASLFDSGNLVIHNETHTLWESYKYPTDTILGGQYLPSGTELVSSFSSSDQSSGRFGLVVEDYFLAAYPINSKNILYWTFAATGLNDSSEWLNFTDEGLVLNNRNETAAIHRATLDADGNFRIYSHRFRNSSNNQTISVEWSGFENPCQASGFCGVNSFCSRSGGTANCTCFPGFNYIDPNMAFLGCYRDFVNHGFCWQNLQELTYNFTIMKGIMLGGHPYSEFSAVDWDCQNACLVDCNCWAVLYSTEGDCKKYKLPLLYASVDGSPSTNFTLVHRTMDLSALTHEHPKREIRNKSKRRRLIAIIGLSLGLLAFLFTLFAIFSFFLFRKGVQQYHKLLEIKNLGLNKEFTLRSFSYNELERATDGFKDELSSTSFGKVYRGTLLEDSKIVAVKRQENCEQEGGRDFIAEMTAIGRIYHRNVIQLLGFCLEGTKKLLVYEFMSKGSLADVLFQEETRPTWEQRKKLALDVALGISYLHEECEPCIVHCSIRPQNIQVNNSWTAKLCNFETARLLMPTQNGILSAVDRAVRGYLAPEWQNNALTSEKIDVYSYGIVLLEIICCRSNVDNTVSTPDEVQLASWAYKCLVTNELKKLIRDEEIELMSLERFLKVGFLCIQEAPHLRPSMRNVILMLEGRMEIPSTLPKP</sequence>
<evidence type="ECO:0000313" key="22">
    <source>
        <dbReference type="EMBL" id="CDP01426.1"/>
    </source>
</evidence>
<comment type="similarity">
    <text evidence="17">Belongs to the protein kinase superfamily. Ser/Thr protein kinase family.</text>
</comment>
<evidence type="ECO:0000256" key="12">
    <source>
        <dbReference type="ARBA" id="ARBA00023157"/>
    </source>
</evidence>
<dbReference type="OrthoDB" id="1668230at2759"/>
<dbReference type="Pfam" id="PF00954">
    <property type="entry name" value="S_locus_glycop"/>
    <property type="match status" value="1"/>
</dbReference>
<keyword evidence="14" id="KW-0325">Glycoprotein</keyword>
<evidence type="ECO:0000256" key="16">
    <source>
        <dbReference type="ARBA" id="ARBA00048679"/>
    </source>
</evidence>
<dbReference type="InParanoid" id="A0A068TYT1"/>
<dbReference type="SUPFAM" id="SSF51110">
    <property type="entry name" value="alpha-D-mannose-specific plant lectins"/>
    <property type="match status" value="1"/>
</dbReference>
<comment type="catalytic activity">
    <reaction evidence="16 17">
        <text>L-seryl-[protein] + ATP = O-phospho-L-seryl-[protein] + ADP + H(+)</text>
        <dbReference type="Rhea" id="RHEA:17989"/>
        <dbReference type="Rhea" id="RHEA-COMP:9863"/>
        <dbReference type="Rhea" id="RHEA-COMP:11604"/>
        <dbReference type="ChEBI" id="CHEBI:15378"/>
        <dbReference type="ChEBI" id="CHEBI:29999"/>
        <dbReference type="ChEBI" id="CHEBI:30616"/>
        <dbReference type="ChEBI" id="CHEBI:83421"/>
        <dbReference type="ChEBI" id="CHEBI:456216"/>
        <dbReference type="EC" id="2.7.11.1"/>
    </reaction>
</comment>
<evidence type="ECO:0000256" key="8">
    <source>
        <dbReference type="ARBA" id="ARBA00022777"/>
    </source>
</evidence>
<feature type="transmembrane region" description="Helical" evidence="18">
    <location>
        <begin position="425"/>
        <end position="451"/>
    </location>
</feature>
<dbReference type="EMBL" id="HG739091">
    <property type="protein sequence ID" value="CDP01426.1"/>
    <property type="molecule type" value="Genomic_DNA"/>
</dbReference>
<keyword evidence="23" id="KW-1185">Reference proteome</keyword>
<keyword evidence="5 18" id="KW-0812">Transmembrane</keyword>
<dbReference type="PROSITE" id="PS50927">
    <property type="entry name" value="BULB_LECTIN"/>
    <property type="match status" value="1"/>
</dbReference>
<dbReference type="CDD" id="cd00053">
    <property type="entry name" value="EGF"/>
    <property type="match status" value="1"/>
</dbReference>